<dbReference type="Pfam" id="PF14525">
    <property type="entry name" value="AraC_binding_2"/>
    <property type="match status" value="1"/>
</dbReference>
<keyword evidence="3" id="KW-0804">Transcription</keyword>
<dbReference type="PANTHER" id="PTHR46796">
    <property type="entry name" value="HTH-TYPE TRANSCRIPTIONAL ACTIVATOR RHAS-RELATED"/>
    <property type="match status" value="1"/>
</dbReference>
<dbReference type="Pfam" id="PF12833">
    <property type="entry name" value="HTH_18"/>
    <property type="match status" value="1"/>
</dbReference>
<dbReference type="AlphaFoldDB" id="Q6N6Y5"/>
<dbReference type="InterPro" id="IPR009057">
    <property type="entry name" value="Homeodomain-like_sf"/>
</dbReference>
<dbReference type="eggNOG" id="COG4977">
    <property type="taxonomic scope" value="Bacteria"/>
</dbReference>
<sequence>MGRQSCHNGRNNETIHWSQRERQMNSEDIVSDLDRELLQDFPLVRSQDPIEARDILRRYGVDMIVSNPSDFFMRTNLAELPHIGLYFVHSSGATRLVIPERETALVHLSLQGDALLSSGTRRVELSQGSACICSPGVSAQLEFGQNSRQLLLRMPQRVLERAIAALVGFKPRQPILFEPAICNDEPRYLGFRELTTLLASRLDSSYSVWPKNVLLHLEQSCITALLYCSRHNLGHLLENANAVNDDVPRYVRTAEHYVESHRDEDISIEDVARIAGVSISTLTRAFLKHRGCSPSAYVKRVKLNHAKRLLETGAATTLIGVALRCGFANPSRFSQDYREAFGESPTETLRRCRPNRGPETQKH</sequence>
<dbReference type="InterPro" id="IPR035418">
    <property type="entry name" value="AraC-bd_2"/>
</dbReference>
<evidence type="ECO:0000256" key="4">
    <source>
        <dbReference type="SAM" id="MobiDB-lite"/>
    </source>
</evidence>
<dbReference type="SMART" id="SM00342">
    <property type="entry name" value="HTH_ARAC"/>
    <property type="match status" value="1"/>
</dbReference>
<evidence type="ECO:0000313" key="6">
    <source>
        <dbReference type="EMBL" id="CAE27919.1"/>
    </source>
</evidence>
<protein>
    <submittedName>
        <fullName evidence="6">Probable transcriptional regulator, AraC family</fullName>
    </submittedName>
</protein>
<keyword evidence="1" id="KW-0805">Transcription regulation</keyword>
<dbReference type="InterPro" id="IPR018060">
    <property type="entry name" value="HTH_AraC"/>
</dbReference>
<keyword evidence="2" id="KW-0238">DNA-binding</keyword>
<dbReference type="EMBL" id="BX572601">
    <property type="protein sequence ID" value="CAE27919.1"/>
    <property type="molecule type" value="Genomic_DNA"/>
</dbReference>
<evidence type="ECO:0000256" key="1">
    <source>
        <dbReference type="ARBA" id="ARBA00023015"/>
    </source>
</evidence>
<reference evidence="6" key="1">
    <citation type="journal article" date="2004" name="Nat. Biotechnol.">
        <title>Complete genome sequence of the metabolically versatile photosynthetic bacterium Rhodopseudomonas palustris.</title>
        <authorList>
            <person name="Larimer F.W."/>
            <person name="Chain P."/>
            <person name="Hauser L."/>
            <person name="Lamerdin J."/>
            <person name="Malfatti S."/>
            <person name="Do L."/>
            <person name="Land M.L."/>
            <person name="Pelletier D.A."/>
            <person name="Beatty J.T."/>
            <person name="Lang A.S."/>
            <person name="Tabita F.R."/>
            <person name="Gibson J.L."/>
            <person name="Hanson T.E."/>
            <person name="Bobst C."/>
            <person name="Torres J.L."/>
            <person name="Peres C."/>
            <person name="Harrison F.H."/>
            <person name="Gibson J."/>
            <person name="Harwood C.S."/>
        </authorList>
    </citation>
    <scope>NUCLEOTIDE SEQUENCE [LARGE SCALE GENOMIC DNA]</scope>
    <source>
        <strain evidence="6">CGA009</strain>
    </source>
</reference>
<evidence type="ECO:0000256" key="3">
    <source>
        <dbReference type="ARBA" id="ARBA00023163"/>
    </source>
</evidence>
<feature type="region of interest" description="Disordered" evidence="4">
    <location>
        <begin position="344"/>
        <end position="363"/>
    </location>
</feature>
<name>Q6N6Y5_RHOPA</name>
<dbReference type="GO" id="GO:0003700">
    <property type="term" value="F:DNA-binding transcription factor activity"/>
    <property type="evidence" value="ECO:0007669"/>
    <property type="project" value="InterPro"/>
</dbReference>
<evidence type="ECO:0000259" key="5">
    <source>
        <dbReference type="PROSITE" id="PS01124"/>
    </source>
</evidence>
<dbReference type="PhylomeDB" id="Q6N6Y5"/>
<dbReference type="SMR" id="Q6N6Y5"/>
<dbReference type="PANTHER" id="PTHR46796:SF6">
    <property type="entry name" value="ARAC SUBFAMILY"/>
    <property type="match status" value="1"/>
</dbReference>
<dbReference type="STRING" id="258594.RPA2478"/>
<dbReference type="HOGENOM" id="CLU_047930_0_0_5"/>
<organism evidence="6">
    <name type="scientific">Rhodopseudomonas palustris (strain ATCC BAA-98 / CGA009)</name>
    <dbReference type="NCBI Taxonomy" id="258594"/>
    <lineage>
        <taxon>Bacteria</taxon>
        <taxon>Pseudomonadati</taxon>
        <taxon>Pseudomonadota</taxon>
        <taxon>Alphaproteobacteria</taxon>
        <taxon>Hyphomicrobiales</taxon>
        <taxon>Nitrobacteraceae</taxon>
        <taxon>Rhodopseudomonas</taxon>
    </lineage>
</organism>
<dbReference type="InterPro" id="IPR050204">
    <property type="entry name" value="AraC_XylS_family_regulators"/>
</dbReference>
<dbReference type="GO" id="GO:0043565">
    <property type="term" value="F:sequence-specific DNA binding"/>
    <property type="evidence" value="ECO:0007669"/>
    <property type="project" value="InterPro"/>
</dbReference>
<gene>
    <name evidence="6" type="ordered locus">RPA2478</name>
</gene>
<feature type="domain" description="HTH araC/xylS-type" evidence="5">
    <location>
        <begin position="252"/>
        <end position="351"/>
    </location>
</feature>
<accession>Q6N6Y5</accession>
<dbReference type="InterPro" id="IPR018062">
    <property type="entry name" value="HTH_AraC-typ_CS"/>
</dbReference>
<dbReference type="PROSITE" id="PS00041">
    <property type="entry name" value="HTH_ARAC_FAMILY_1"/>
    <property type="match status" value="1"/>
</dbReference>
<dbReference type="PROSITE" id="PS01124">
    <property type="entry name" value="HTH_ARAC_FAMILY_2"/>
    <property type="match status" value="1"/>
</dbReference>
<evidence type="ECO:0000256" key="2">
    <source>
        <dbReference type="ARBA" id="ARBA00023125"/>
    </source>
</evidence>
<dbReference type="Gene3D" id="1.10.10.60">
    <property type="entry name" value="Homeodomain-like"/>
    <property type="match status" value="1"/>
</dbReference>
<feature type="compositionally biased region" description="Polar residues" evidence="4">
    <location>
        <begin position="1"/>
        <end position="17"/>
    </location>
</feature>
<dbReference type="SUPFAM" id="SSF46689">
    <property type="entry name" value="Homeodomain-like"/>
    <property type="match status" value="2"/>
</dbReference>
<feature type="region of interest" description="Disordered" evidence="4">
    <location>
        <begin position="1"/>
        <end position="21"/>
    </location>
</feature>
<proteinExistence type="predicted"/>